<reference evidence="2 3" key="1">
    <citation type="journal article" date="2019" name="Mol. Biol. Evol.">
        <title>Blast fungal genomes show frequent chromosomal changes, gene gains and losses, and effector gene turnover.</title>
        <authorList>
            <person name="Gomez Luciano L.B."/>
            <person name="Jason Tsai I."/>
            <person name="Chuma I."/>
            <person name="Tosa Y."/>
            <person name="Chen Y.H."/>
            <person name="Li J.Y."/>
            <person name="Li M.Y."/>
            <person name="Jade Lu M.Y."/>
            <person name="Nakayashiki H."/>
            <person name="Li W.H."/>
        </authorList>
    </citation>
    <scope>NUCLEOTIDE SEQUENCE [LARGE SCALE GENOMIC DNA]</scope>
    <source>
        <strain evidence="2">MZ5-1-6</strain>
    </source>
</reference>
<organism evidence="2 3">
    <name type="scientific">Pyricularia oryzae</name>
    <name type="common">Rice blast fungus</name>
    <name type="synonym">Magnaporthe oryzae</name>
    <dbReference type="NCBI Taxonomy" id="318829"/>
    <lineage>
        <taxon>Eukaryota</taxon>
        <taxon>Fungi</taxon>
        <taxon>Dikarya</taxon>
        <taxon>Ascomycota</taxon>
        <taxon>Pezizomycotina</taxon>
        <taxon>Sordariomycetes</taxon>
        <taxon>Sordariomycetidae</taxon>
        <taxon>Magnaporthales</taxon>
        <taxon>Pyriculariaceae</taxon>
        <taxon>Pyricularia</taxon>
    </lineage>
</organism>
<dbReference type="PROSITE" id="PS51186">
    <property type="entry name" value="GNAT"/>
    <property type="match status" value="1"/>
</dbReference>
<dbReference type="GO" id="GO:0016747">
    <property type="term" value="F:acyltransferase activity, transferring groups other than amino-acyl groups"/>
    <property type="evidence" value="ECO:0007669"/>
    <property type="project" value="InterPro"/>
</dbReference>
<evidence type="ECO:0000313" key="2">
    <source>
        <dbReference type="EMBL" id="QBZ63994.1"/>
    </source>
</evidence>
<proteinExistence type="predicted"/>
<protein>
    <recommendedName>
        <fullName evidence="1">N-acetyltransferase domain-containing protein</fullName>
    </recommendedName>
</protein>
<evidence type="ECO:0000313" key="3">
    <source>
        <dbReference type="Proteomes" id="UP000294847"/>
    </source>
</evidence>
<dbReference type="Proteomes" id="UP000294847">
    <property type="component" value="Chromosome 6"/>
</dbReference>
<dbReference type="InterPro" id="IPR016181">
    <property type="entry name" value="Acyl_CoA_acyltransferase"/>
</dbReference>
<accession>A0A4P7NNU7</accession>
<gene>
    <name evidence="2" type="ORF">PoMZ_05685</name>
</gene>
<dbReference type="VEuPathDB" id="FungiDB:M_BR32_EuGene_00097031"/>
<dbReference type="PANTHER" id="PTHR43617">
    <property type="entry name" value="L-AMINO ACID N-ACETYLTRANSFERASE"/>
    <property type="match status" value="1"/>
</dbReference>
<sequence length="236" mass="26473">MAFIRPYQPTDFEATAFICRATLPPSLAKSPAGVKLSPYLWTHQYTELSPSHCFVLDDGSGRCVGYVIGTPDVFAFAAAYHGYVAKHLATADMTPRQMETREAWTTADGEVNEQALLQLARSPRWLLLEGVEGKEEMVQRYRGTMHIDMLEDFQGKGWGRKLIGEFMESVRRRQGERVPVVLEDGTAQEMMLDSGKGVHIGISGENTKVVKFYEKVGFRVQEGGEREGGVWMVYDL</sequence>
<dbReference type="SMR" id="A0A4P7NNU7"/>
<evidence type="ECO:0000259" key="1">
    <source>
        <dbReference type="PROSITE" id="PS51186"/>
    </source>
</evidence>
<dbReference type="AlphaFoldDB" id="A0A4P7NNU7"/>
<dbReference type="OMA" id="YQRKGWG"/>
<dbReference type="Gene3D" id="3.40.630.30">
    <property type="match status" value="1"/>
</dbReference>
<dbReference type="PANTHER" id="PTHR43617:SF20">
    <property type="entry name" value="N-ALPHA-ACETYLTRANSFERASE RIMI"/>
    <property type="match status" value="1"/>
</dbReference>
<dbReference type="SUPFAM" id="SSF55729">
    <property type="entry name" value="Acyl-CoA N-acyltransferases (Nat)"/>
    <property type="match status" value="1"/>
</dbReference>
<dbReference type="InterPro" id="IPR050276">
    <property type="entry name" value="MshD_Acetyltransferase"/>
</dbReference>
<dbReference type="EMBL" id="CP034209">
    <property type="protein sequence ID" value="QBZ63994.1"/>
    <property type="molecule type" value="Genomic_DNA"/>
</dbReference>
<feature type="domain" description="N-acetyltransferase" evidence="1">
    <location>
        <begin position="2"/>
        <end position="236"/>
    </location>
</feature>
<name>A0A4P7NNU7_PYROR</name>
<dbReference type="InterPro" id="IPR000182">
    <property type="entry name" value="GNAT_dom"/>
</dbReference>